<organism evidence="7 8">
    <name type="scientific">Luminiphilus syltensis NOR5-1B</name>
    <dbReference type="NCBI Taxonomy" id="565045"/>
    <lineage>
        <taxon>Bacteria</taxon>
        <taxon>Pseudomonadati</taxon>
        <taxon>Pseudomonadota</taxon>
        <taxon>Gammaproteobacteria</taxon>
        <taxon>Cellvibrionales</taxon>
        <taxon>Halieaceae</taxon>
        <taxon>Luminiphilus</taxon>
    </lineage>
</organism>
<dbReference type="Pfam" id="PF00209">
    <property type="entry name" value="SNF"/>
    <property type="match status" value="2"/>
</dbReference>
<dbReference type="NCBIfam" id="NF037979">
    <property type="entry name" value="Na_transp"/>
    <property type="match status" value="1"/>
</dbReference>
<keyword evidence="4 6" id="KW-1133">Transmembrane helix</keyword>
<keyword evidence="3 6" id="KW-0812">Transmembrane</keyword>
<evidence type="ECO:0000256" key="4">
    <source>
        <dbReference type="ARBA" id="ARBA00022989"/>
    </source>
</evidence>
<evidence type="ECO:0000256" key="5">
    <source>
        <dbReference type="ARBA" id="ARBA00023136"/>
    </source>
</evidence>
<dbReference type="STRING" id="565045.NOR51B_2554"/>
<feature type="transmembrane region" description="Helical" evidence="6">
    <location>
        <begin position="304"/>
        <end position="328"/>
    </location>
</feature>
<sequence length="439" mass="47412">MKEIAENARFSSFFTTVMTLLGVAVGLGNVWRFPYMMGTHGGSAFLMVFALLMVIIAVPAMMCELALARSQRGATITVLANSLGSIGRVLGYVLVGGVFVAGSYYTLVVANVFYSAWFSISSGFNEQNLDLFANNLANPVMQYLMAVSVLWGALFVIWHGLKGGIERVSDTFVPFFFLVAVYLGYVALTLPGAKDATLQFMRPDFSQIGIRELSAALGQCFFSLGLGATFAMVYGKYISDSERLGSLAILSAVGDTTASLLAALFIVPTIMVFGLSLDSGPTLLFDTVPTLLAQMDNGRWVGSLMLLALALVAFLSVIAVFQVVVVSLEEAPVGIWLGKGRLFLIIGIAETALIAYPGWHPEIIGTLDLIIGSWFMVTGGLLAVIAITWSYTRADALRAVFNAGNPRLYHRIMFLWMRFVIPIALFSIVAGSIYDTFSS</sequence>
<dbReference type="HOGENOM" id="CLU_006855_3_4_6"/>
<dbReference type="InterPro" id="IPR037272">
    <property type="entry name" value="SNS_sf"/>
</dbReference>
<dbReference type="GO" id="GO:0016020">
    <property type="term" value="C:membrane"/>
    <property type="evidence" value="ECO:0007669"/>
    <property type="project" value="UniProtKB-SubCell"/>
</dbReference>
<dbReference type="CDD" id="cd10336">
    <property type="entry name" value="SLC6sbd_Tyt1-Like"/>
    <property type="match status" value="1"/>
</dbReference>
<dbReference type="Proteomes" id="UP000004699">
    <property type="component" value="Unassembled WGS sequence"/>
</dbReference>
<proteinExistence type="predicted"/>
<feature type="transmembrane region" description="Helical" evidence="6">
    <location>
        <begin position="43"/>
        <end position="68"/>
    </location>
</feature>
<feature type="transmembrane region" description="Helical" evidence="6">
    <location>
        <begin position="213"/>
        <end position="235"/>
    </location>
</feature>
<evidence type="ECO:0000313" key="7">
    <source>
        <dbReference type="EMBL" id="EED36602.1"/>
    </source>
</evidence>
<evidence type="ECO:0000256" key="6">
    <source>
        <dbReference type="SAM" id="Phobius"/>
    </source>
</evidence>
<evidence type="ECO:0000256" key="1">
    <source>
        <dbReference type="ARBA" id="ARBA00004141"/>
    </source>
</evidence>
<feature type="transmembrane region" description="Helical" evidence="6">
    <location>
        <begin position="12"/>
        <end position="31"/>
    </location>
</feature>
<keyword evidence="5 6" id="KW-0472">Membrane</keyword>
<dbReference type="PROSITE" id="PS50267">
    <property type="entry name" value="NA_NEUROTRAN_SYMP_3"/>
    <property type="match status" value="1"/>
</dbReference>
<keyword evidence="2" id="KW-0813">Transport</keyword>
<dbReference type="RefSeq" id="WP_009021345.1">
    <property type="nucleotide sequence ID" value="NZ_DS999411.1"/>
</dbReference>
<evidence type="ECO:0000256" key="3">
    <source>
        <dbReference type="ARBA" id="ARBA00022692"/>
    </source>
</evidence>
<dbReference type="InterPro" id="IPR047218">
    <property type="entry name" value="YocR/YhdH-like"/>
</dbReference>
<evidence type="ECO:0000256" key="2">
    <source>
        <dbReference type="ARBA" id="ARBA00022448"/>
    </source>
</evidence>
<dbReference type="PRINTS" id="PR00176">
    <property type="entry name" value="NANEUSMPORT"/>
</dbReference>
<dbReference type="SUPFAM" id="SSF161070">
    <property type="entry name" value="SNF-like"/>
    <property type="match status" value="1"/>
</dbReference>
<feature type="transmembrane region" description="Helical" evidence="6">
    <location>
        <begin position="371"/>
        <end position="391"/>
    </location>
</feature>
<comment type="subcellular location">
    <subcellularLocation>
        <location evidence="1">Membrane</location>
        <topology evidence="1">Multi-pass membrane protein</topology>
    </subcellularLocation>
</comment>
<dbReference type="eggNOG" id="COG0733">
    <property type="taxonomic scope" value="Bacteria"/>
</dbReference>
<dbReference type="PANTHER" id="PTHR42948:SF1">
    <property type="entry name" value="TRANSPORTER"/>
    <property type="match status" value="1"/>
</dbReference>
<feature type="transmembrane region" description="Helical" evidence="6">
    <location>
        <begin position="89"/>
        <end position="120"/>
    </location>
</feature>
<evidence type="ECO:0000313" key="8">
    <source>
        <dbReference type="Proteomes" id="UP000004699"/>
    </source>
</evidence>
<dbReference type="PANTHER" id="PTHR42948">
    <property type="entry name" value="TRANSPORTER"/>
    <property type="match status" value="1"/>
</dbReference>
<evidence type="ECO:0008006" key="9">
    <source>
        <dbReference type="Google" id="ProtNLM"/>
    </source>
</evidence>
<reference evidence="8" key="1">
    <citation type="journal article" date="2013" name="BMC Microbiol.">
        <title>Taxonomy and evolution of bacteriochlorophyll a-containing members of the OM60/NOR5 clade of marine gammaproteobacteria: description of Luminiphilus syltensis gen. nov., sp. nov., reclassification of Haliea rubra as Pseudohaliea rubra gen. nov., comb. nov., and emendation of Chromatocurvus halotolerans.</title>
        <authorList>
            <person name="Spring S."/>
            <person name="Riedel T."/>
            <person name="Sproer C."/>
            <person name="Yan S."/>
            <person name="Harder J."/>
            <person name="Fuchs B.M."/>
        </authorList>
    </citation>
    <scope>NUCLEOTIDE SEQUENCE [LARGE SCALE GENOMIC DNA]</scope>
    <source>
        <strain evidence="8">NOR51-B</strain>
    </source>
</reference>
<keyword evidence="8" id="KW-1185">Reference proteome</keyword>
<gene>
    <name evidence="7" type="ORF">NOR51B_2554</name>
</gene>
<feature type="transmembrane region" description="Helical" evidence="6">
    <location>
        <begin position="140"/>
        <end position="161"/>
    </location>
</feature>
<accession>B8KTX8</accession>
<feature type="transmembrane region" description="Helical" evidence="6">
    <location>
        <begin position="173"/>
        <end position="193"/>
    </location>
</feature>
<dbReference type="InterPro" id="IPR000175">
    <property type="entry name" value="Na/ntran_symport"/>
</dbReference>
<dbReference type="AlphaFoldDB" id="B8KTX8"/>
<dbReference type="OrthoDB" id="9762833at2"/>
<dbReference type="EMBL" id="DS999411">
    <property type="protein sequence ID" value="EED36602.1"/>
    <property type="molecule type" value="Genomic_DNA"/>
</dbReference>
<feature type="transmembrane region" description="Helical" evidence="6">
    <location>
        <begin position="247"/>
        <end position="275"/>
    </location>
</feature>
<feature type="transmembrane region" description="Helical" evidence="6">
    <location>
        <begin position="340"/>
        <end position="359"/>
    </location>
</feature>
<protein>
    <recommendedName>
        <fullName evidence="9">Sodium-dependent transporter</fullName>
    </recommendedName>
</protein>
<feature type="transmembrane region" description="Helical" evidence="6">
    <location>
        <begin position="412"/>
        <end position="434"/>
    </location>
</feature>
<name>B8KTX8_9GAMM</name>